<dbReference type="SUPFAM" id="SSF52317">
    <property type="entry name" value="Class I glutamine amidotransferase-like"/>
    <property type="match status" value="1"/>
</dbReference>
<evidence type="ECO:0000313" key="2">
    <source>
        <dbReference type="EMBL" id="PRR82812.1"/>
    </source>
</evidence>
<dbReference type="PANTHER" id="PTHR48094:SF12">
    <property type="entry name" value="PARKINSON DISEASE PROTEIN 7 HOMOLOG"/>
    <property type="match status" value="1"/>
</dbReference>
<accession>A0A2T0BG62</accession>
<dbReference type="Proteomes" id="UP000239471">
    <property type="component" value="Unassembled WGS sequence"/>
</dbReference>
<reference evidence="2 3" key="1">
    <citation type="submission" date="2018-03" db="EMBL/GenBank/DDBJ databases">
        <title>Genome sequence of Clostridium vincentii DSM 10228.</title>
        <authorList>
            <person name="Poehlein A."/>
            <person name="Daniel R."/>
        </authorList>
    </citation>
    <scope>NUCLEOTIDE SEQUENCE [LARGE SCALE GENOMIC DNA]</scope>
    <source>
        <strain evidence="2 3">DSM 10228</strain>
    </source>
</reference>
<dbReference type="InterPro" id="IPR002818">
    <property type="entry name" value="DJ-1/PfpI"/>
</dbReference>
<dbReference type="OrthoDB" id="9800516at2"/>
<organism evidence="2 3">
    <name type="scientific">Clostridium vincentii</name>
    <dbReference type="NCBI Taxonomy" id="52704"/>
    <lineage>
        <taxon>Bacteria</taxon>
        <taxon>Bacillati</taxon>
        <taxon>Bacillota</taxon>
        <taxon>Clostridia</taxon>
        <taxon>Eubacteriales</taxon>
        <taxon>Clostridiaceae</taxon>
        <taxon>Clostridium</taxon>
    </lineage>
</organism>
<dbReference type="GO" id="GO:0005737">
    <property type="term" value="C:cytoplasm"/>
    <property type="evidence" value="ECO:0007669"/>
    <property type="project" value="TreeGrafter"/>
</dbReference>
<evidence type="ECO:0000259" key="1">
    <source>
        <dbReference type="Pfam" id="PF01965"/>
    </source>
</evidence>
<sequence length="181" mass="20019">MKRVAVLLAEGFEEIEALTVVDIMRRAKVNCDMVSLEKLSVIGAHNIEVKCDKVISDNIKEYDLIVMPGGMPGSVNLKNSEKVINAVKYFNENNKLMGVICAAPIVLAAADVISGRNVTSYPEIKEELKGCNYKEDEVVVDGNIITSRGPATAMSFSYKLLEVLGYDNYKEISKAMLYKLY</sequence>
<keyword evidence="2" id="KW-0378">Hydrolase</keyword>
<dbReference type="EC" id="3.2.-.-" evidence="2"/>
<keyword evidence="2" id="KW-0645">Protease</keyword>
<dbReference type="EMBL" id="PVXQ01000012">
    <property type="protein sequence ID" value="PRR82812.1"/>
    <property type="molecule type" value="Genomic_DNA"/>
</dbReference>
<dbReference type="GO" id="GO:0006508">
    <property type="term" value="P:proteolysis"/>
    <property type="evidence" value="ECO:0007669"/>
    <property type="project" value="UniProtKB-KW"/>
</dbReference>
<dbReference type="GO" id="GO:0016798">
    <property type="term" value="F:hydrolase activity, acting on glycosyl bonds"/>
    <property type="evidence" value="ECO:0007669"/>
    <property type="project" value="UniProtKB-KW"/>
</dbReference>
<dbReference type="PANTHER" id="PTHR48094">
    <property type="entry name" value="PROTEIN/NUCLEIC ACID DEGLYCASE DJ-1-RELATED"/>
    <property type="match status" value="1"/>
</dbReference>
<feature type="domain" description="DJ-1/PfpI" evidence="1">
    <location>
        <begin position="2"/>
        <end position="162"/>
    </location>
</feature>
<keyword evidence="3" id="KW-1185">Reference proteome</keyword>
<keyword evidence="2" id="KW-0326">Glycosidase</keyword>
<dbReference type="NCBIfam" id="TIGR01383">
    <property type="entry name" value="not_thiJ"/>
    <property type="match status" value="1"/>
</dbReference>
<evidence type="ECO:0000313" key="3">
    <source>
        <dbReference type="Proteomes" id="UP000239471"/>
    </source>
</evidence>
<dbReference type="InterPro" id="IPR006287">
    <property type="entry name" value="DJ-1"/>
</dbReference>
<dbReference type="Gene3D" id="3.40.50.880">
    <property type="match status" value="1"/>
</dbReference>
<proteinExistence type="predicted"/>
<dbReference type="AlphaFoldDB" id="A0A2T0BG62"/>
<protein>
    <submittedName>
        <fullName evidence="2">Putative cysteine protease YraA</fullName>
        <ecNumber evidence="2">3.2.-.-</ecNumber>
    </submittedName>
</protein>
<dbReference type="InterPro" id="IPR050325">
    <property type="entry name" value="Prot/Nucl_acid_deglycase"/>
</dbReference>
<gene>
    <name evidence="2" type="primary">yraA</name>
    <name evidence="2" type="ORF">CLVI_14490</name>
</gene>
<dbReference type="CDD" id="cd03135">
    <property type="entry name" value="GATase1_DJ-1"/>
    <property type="match status" value="1"/>
</dbReference>
<dbReference type="Pfam" id="PF01965">
    <property type="entry name" value="DJ-1_PfpI"/>
    <property type="match status" value="1"/>
</dbReference>
<comment type="caution">
    <text evidence="2">The sequence shown here is derived from an EMBL/GenBank/DDBJ whole genome shotgun (WGS) entry which is preliminary data.</text>
</comment>
<dbReference type="RefSeq" id="WP_106059441.1">
    <property type="nucleotide sequence ID" value="NZ_PVXQ01000012.1"/>
</dbReference>
<name>A0A2T0BG62_9CLOT</name>
<dbReference type="GO" id="GO:0008233">
    <property type="term" value="F:peptidase activity"/>
    <property type="evidence" value="ECO:0007669"/>
    <property type="project" value="UniProtKB-KW"/>
</dbReference>
<dbReference type="InterPro" id="IPR029062">
    <property type="entry name" value="Class_I_gatase-like"/>
</dbReference>